<organism evidence="5 6">
    <name type="scientific">Absidia repens</name>
    <dbReference type="NCBI Taxonomy" id="90262"/>
    <lineage>
        <taxon>Eukaryota</taxon>
        <taxon>Fungi</taxon>
        <taxon>Fungi incertae sedis</taxon>
        <taxon>Mucoromycota</taxon>
        <taxon>Mucoromycotina</taxon>
        <taxon>Mucoromycetes</taxon>
        <taxon>Mucorales</taxon>
        <taxon>Cunninghamellaceae</taxon>
        <taxon>Absidia</taxon>
    </lineage>
</organism>
<proteinExistence type="inferred from homology"/>
<keyword evidence="1 3" id="KW-0479">Metal-binding</keyword>
<dbReference type="GO" id="GO:0046872">
    <property type="term" value="F:metal ion binding"/>
    <property type="evidence" value="ECO:0007669"/>
    <property type="project" value="UniProtKB-KW"/>
</dbReference>
<evidence type="ECO:0000256" key="2">
    <source>
        <dbReference type="ARBA" id="ARBA00022801"/>
    </source>
</evidence>
<comment type="similarity">
    <text evidence="3">Belongs to the cyclic nucleotide phosphodiesterase family.</text>
</comment>
<dbReference type="InterPro" id="IPR036971">
    <property type="entry name" value="PDEase_catalytic_dom_sf"/>
</dbReference>
<gene>
    <name evidence="5" type="ORF">BCR42DRAFT_217430</name>
</gene>
<dbReference type="Gene3D" id="1.10.1300.10">
    <property type="entry name" value="3'5'-cyclic nucleotide phosphodiesterase, catalytic domain"/>
    <property type="match status" value="1"/>
</dbReference>
<dbReference type="InterPro" id="IPR023174">
    <property type="entry name" value="PDEase_CS"/>
</dbReference>
<dbReference type="PROSITE" id="PS00126">
    <property type="entry name" value="PDEASE_I_1"/>
    <property type="match status" value="1"/>
</dbReference>
<evidence type="ECO:0000256" key="3">
    <source>
        <dbReference type="RuleBase" id="RU363067"/>
    </source>
</evidence>
<accession>A0A1X2IMZ3</accession>
<dbReference type="GO" id="GO:0004114">
    <property type="term" value="F:3',5'-cyclic-nucleotide phosphodiesterase activity"/>
    <property type="evidence" value="ECO:0007669"/>
    <property type="project" value="InterPro"/>
</dbReference>
<dbReference type="Pfam" id="PF00233">
    <property type="entry name" value="PDEase_I"/>
    <property type="match status" value="1"/>
</dbReference>
<reference evidence="5 6" key="1">
    <citation type="submission" date="2016-07" db="EMBL/GenBank/DDBJ databases">
        <title>Pervasive Adenine N6-methylation of Active Genes in Fungi.</title>
        <authorList>
            <consortium name="DOE Joint Genome Institute"/>
            <person name="Mondo S.J."/>
            <person name="Dannebaum R.O."/>
            <person name="Kuo R.C."/>
            <person name="Labutti K."/>
            <person name="Haridas S."/>
            <person name="Kuo A."/>
            <person name="Salamov A."/>
            <person name="Ahrendt S.R."/>
            <person name="Lipzen A."/>
            <person name="Sullivan W."/>
            <person name="Andreopoulos W.B."/>
            <person name="Clum A."/>
            <person name="Lindquist E."/>
            <person name="Daum C."/>
            <person name="Ramamoorthy G.K."/>
            <person name="Gryganskyi A."/>
            <person name="Culley D."/>
            <person name="Magnuson J.K."/>
            <person name="James T.Y."/>
            <person name="O'Malley M.A."/>
            <person name="Stajich J.E."/>
            <person name="Spatafora J.W."/>
            <person name="Visel A."/>
            <person name="Grigoriev I.V."/>
        </authorList>
    </citation>
    <scope>NUCLEOTIDE SEQUENCE [LARGE SCALE GENOMIC DNA]</scope>
    <source>
        <strain evidence="5 6">NRRL 1336</strain>
    </source>
</reference>
<keyword evidence="6" id="KW-1185">Reference proteome</keyword>
<evidence type="ECO:0000259" key="4">
    <source>
        <dbReference type="PROSITE" id="PS51845"/>
    </source>
</evidence>
<dbReference type="OrthoDB" id="546632at2759"/>
<dbReference type="EMBL" id="MCGE01000007">
    <property type="protein sequence ID" value="ORZ19380.1"/>
    <property type="molecule type" value="Genomic_DNA"/>
</dbReference>
<sequence>MQECLNHGAVHYILKPLREDVVHTLFLNVTRLGTHQRRLNGNQGPLSCATVDSVTSNENEGKMWKAFQRRLQSVFEVNHNLIHQSISEYFHPDIKISLSGLKSISSETNTQLRTQISSWGFAPFDYNYYELVQCAFTVLRHVLTLPGLENISISVSDDELYYFLFDVANMYQSLNPYHNFQHAVDVMQATYYFLCQIGVLPPMQPDASPTLSSGKLPHGQYSWLQNNAVMKDLISPFDILALILASIGHDVGHPGVNNMFMIKTATPLALMYNDRSVLESFHAMVFFNILQRHCFRQLTEWRTTAQYTRFRRIVMQSILATDMGLHDDYVNKIQVQAERLKAYSLDIRNQEQAEEEVLLICGSLIKCADISNCARPFPVAKKWAEILQHEFHEQGDLEKELGLTVLPMNERGKVSLEDFQLGFKKNVAGKLFEAVADVLPGKCVEPSTR</sequence>
<dbReference type="InterPro" id="IPR003607">
    <property type="entry name" value="HD/PDEase_dom"/>
</dbReference>
<evidence type="ECO:0000256" key="1">
    <source>
        <dbReference type="ARBA" id="ARBA00022723"/>
    </source>
</evidence>
<dbReference type="SUPFAM" id="SSF109604">
    <property type="entry name" value="HD-domain/PDEase-like"/>
    <property type="match status" value="1"/>
</dbReference>
<dbReference type="AlphaFoldDB" id="A0A1X2IMZ3"/>
<keyword evidence="2 3" id="KW-0378">Hydrolase</keyword>
<dbReference type="EC" id="3.1.4.-" evidence="3"/>
<feature type="domain" description="PDEase" evidence="4">
    <location>
        <begin position="97"/>
        <end position="449"/>
    </location>
</feature>
<dbReference type="GO" id="GO:0007165">
    <property type="term" value="P:signal transduction"/>
    <property type="evidence" value="ECO:0007669"/>
    <property type="project" value="InterPro"/>
</dbReference>
<evidence type="ECO:0000313" key="6">
    <source>
        <dbReference type="Proteomes" id="UP000193560"/>
    </source>
</evidence>
<dbReference type="CDD" id="cd00077">
    <property type="entry name" value="HDc"/>
    <property type="match status" value="1"/>
</dbReference>
<dbReference type="PANTHER" id="PTHR11347">
    <property type="entry name" value="CYCLIC NUCLEOTIDE PHOSPHODIESTERASE"/>
    <property type="match status" value="1"/>
</dbReference>
<evidence type="ECO:0000313" key="5">
    <source>
        <dbReference type="EMBL" id="ORZ19380.1"/>
    </source>
</evidence>
<dbReference type="STRING" id="90262.A0A1X2IMZ3"/>
<protein>
    <recommendedName>
        <fullName evidence="3">Phosphodiesterase</fullName>
        <ecNumber evidence="3">3.1.4.-</ecNumber>
    </recommendedName>
</protein>
<name>A0A1X2IMZ3_9FUNG</name>
<dbReference type="PROSITE" id="PS51845">
    <property type="entry name" value="PDEASE_I_2"/>
    <property type="match status" value="1"/>
</dbReference>
<dbReference type="Proteomes" id="UP000193560">
    <property type="component" value="Unassembled WGS sequence"/>
</dbReference>
<dbReference type="SMART" id="SM00471">
    <property type="entry name" value="HDc"/>
    <property type="match status" value="1"/>
</dbReference>
<comment type="caution">
    <text evidence="5">The sequence shown here is derived from an EMBL/GenBank/DDBJ whole genome shotgun (WGS) entry which is preliminary data.</text>
</comment>
<dbReference type="InterPro" id="IPR002073">
    <property type="entry name" value="PDEase_catalytic_dom"/>
</dbReference>
<comment type="cofactor">
    <cofactor evidence="3">
        <name>a divalent metal cation</name>
        <dbReference type="ChEBI" id="CHEBI:60240"/>
    </cofactor>
    <text evidence="3">Binds 2 divalent metal cations per subunit. Site 1 may preferentially bind zinc ions, while site 2 has a preference for magnesium and/or manganese ions.</text>
</comment>